<dbReference type="KEGG" id="abi:Aboo_1427"/>
<dbReference type="Proteomes" id="UP000001400">
    <property type="component" value="Chromosome"/>
</dbReference>
<dbReference type="RefSeq" id="WP_008083996.1">
    <property type="nucleotide sequence ID" value="NC_013926.1"/>
</dbReference>
<dbReference type="Gene3D" id="3.40.50.150">
    <property type="entry name" value="Vaccinia Virus protein VP39"/>
    <property type="match status" value="1"/>
</dbReference>
<dbReference type="SUPFAM" id="SSF53335">
    <property type="entry name" value="S-adenosyl-L-methionine-dependent methyltransferases"/>
    <property type="match status" value="1"/>
</dbReference>
<evidence type="ECO:0000259" key="2">
    <source>
        <dbReference type="Pfam" id="PF13649"/>
    </source>
</evidence>
<dbReference type="EMBL" id="CP001941">
    <property type="protein sequence ID" value="ADD09234.1"/>
    <property type="molecule type" value="Genomic_DNA"/>
</dbReference>
<dbReference type="PANTHER" id="PTHR43861">
    <property type="entry name" value="TRANS-ACONITATE 2-METHYLTRANSFERASE-RELATED"/>
    <property type="match status" value="1"/>
</dbReference>
<dbReference type="OrthoDB" id="147504at2157"/>
<dbReference type="InterPro" id="IPR029063">
    <property type="entry name" value="SAM-dependent_MTases_sf"/>
</dbReference>
<organism evidence="3 4">
    <name type="scientific">Aciduliprofundum boonei (strain DSM 19572 / T469)</name>
    <dbReference type="NCBI Taxonomy" id="439481"/>
    <lineage>
        <taxon>Archaea</taxon>
        <taxon>Methanobacteriati</taxon>
        <taxon>Thermoplasmatota</taxon>
        <taxon>DHVE2 group</taxon>
        <taxon>Candidatus Aciduliprofundum</taxon>
    </lineage>
</organism>
<accession>B5ID03</accession>
<proteinExistence type="predicted"/>
<evidence type="ECO:0000313" key="4">
    <source>
        <dbReference type="Proteomes" id="UP000001400"/>
    </source>
</evidence>
<name>B5ID03_ACIB4</name>
<protein>
    <submittedName>
        <fullName evidence="3">Methyltransferase type 11</fullName>
    </submittedName>
</protein>
<feature type="domain" description="Methyltransferase" evidence="2">
    <location>
        <begin position="35"/>
        <end position="125"/>
    </location>
</feature>
<evidence type="ECO:0000313" key="3">
    <source>
        <dbReference type="EMBL" id="ADD09234.1"/>
    </source>
</evidence>
<keyword evidence="4" id="KW-1185">Reference proteome</keyword>
<reference evidence="3" key="1">
    <citation type="submission" date="2010-02" db="EMBL/GenBank/DDBJ databases">
        <title>Complete sequence of Aciduliprofundum boonei T469.</title>
        <authorList>
            <consortium name="US DOE Joint Genome Institute"/>
            <person name="Lucas S."/>
            <person name="Copeland A."/>
            <person name="Lapidus A."/>
            <person name="Cheng J.-F."/>
            <person name="Bruce D."/>
            <person name="Goodwin L."/>
            <person name="Pitluck S."/>
            <person name="Saunders E."/>
            <person name="Detter J.C."/>
            <person name="Han C."/>
            <person name="Tapia R."/>
            <person name="Land M."/>
            <person name="Hauser L."/>
            <person name="Kyrpides N."/>
            <person name="Mikhailova N."/>
            <person name="Flores G."/>
            <person name="Reysenbach A.-L."/>
            <person name="Woyke T."/>
        </authorList>
    </citation>
    <scope>NUCLEOTIDE SEQUENCE</scope>
    <source>
        <strain evidence="3">T469</strain>
    </source>
</reference>
<sequence>MEFYDVEAELYDLFYFDFREDIPLYKKYADKCENVLELFCGTGRILYYLDHQNMYGLDLNEKMLSLARENLEGKNVKLFKGDARDFKIEERFCLEIIGINSLIMFPKDDRMKILKNAYQHLRKGGRLIVDIINPFEMVEGIVHHGDTKFRDDKIYSRFFVPIRKNGNWKLLYFYDIVENENLKRKVAEMTIYPIEKDEIVEEMEKVGFKIEAIFGDYDMNEFSEYSERIIVVGLRNE</sequence>
<dbReference type="CDD" id="cd02440">
    <property type="entry name" value="AdoMet_MTases"/>
    <property type="match status" value="1"/>
</dbReference>
<dbReference type="Pfam" id="PF13649">
    <property type="entry name" value="Methyltransf_25"/>
    <property type="match status" value="1"/>
</dbReference>
<dbReference type="Gene3D" id="2.20.25.110">
    <property type="entry name" value="S-adenosyl-L-methionine-dependent methyltransferases"/>
    <property type="match status" value="1"/>
</dbReference>
<dbReference type="HOGENOM" id="CLU_1173321_0_0_2"/>
<dbReference type="GeneID" id="8828392"/>
<keyword evidence="3" id="KW-0489">Methyltransferase</keyword>
<dbReference type="GO" id="GO:0032259">
    <property type="term" value="P:methylation"/>
    <property type="evidence" value="ECO:0007669"/>
    <property type="project" value="UniProtKB-KW"/>
</dbReference>
<dbReference type="AlphaFoldDB" id="B5ID03"/>
<gene>
    <name evidence="3" type="ordered locus">Aboo_1427</name>
</gene>
<dbReference type="eggNOG" id="arCOG01791">
    <property type="taxonomic scope" value="Archaea"/>
</dbReference>
<evidence type="ECO:0000256" key="1">
    <source>
        <dbReference type="ARBA" id="ARBA00022679"/>
    </source>
</evidence>
<dbReference type="InterPro" id="IPR041698">
    <property type="entry name" value="Methyltransf_25"/>
</dbReference>
<dbReference type="STRING" id="439481.Aboo_1427"/>
<dbReference type="GO" id="GO:0008168">
    <property type="term" value="F:methyltransferase activity"/>
    <property type="evidence" value="ECO:0007669"/>
    <property type="project" value="UniProtKB-KW"/>
</dbReference>
<keyword evidence="1" id="KW-0808">Transferase</keyword>